<gene>
    <name evidence="5" type="ORF">EG850_04855</name>
</gene>
<proteinExistence type="inferred from homology"/>
<dbReference type="InterPro" id="IPR015421">
    <property type="entry name" value="PyrdxlP-dep_Trfase_major"/>
</dbReference>
<evidence type="ECO:0000256" key="2">
    <source>
        <dbReference type="ARBA" id="ARBA00022898"/>
    </source>
</evidence>
<dbReference type="Proteomes" id="UP000274391">
    <property type="component" value="Unassembled WGS sequence"/>
</dbReference>
<dbReference type="InterPro" id="IPR015424">
    <property type="entry name" value="PyrdxlP-dep_Trfase"/>
</dbReference>
<dbReference type="InterPro" id="IPR015422">
    <property type="entry name" value="PyrdxlP-dep_Trfase_small"/>
</dbReference>
<organism evidence="5 6">
    <name type="scientific">Gulosibacter macacae</name>
    <dbReference type="NCBI Taxonomy" id="2488791"/>
    <lineage>
        <taxon>Bacteria</taxon>
        <taxon>Bacillati</taxon>
        <taxon>Actinomycetota</taxon>
        <taxon>Actinomycetes</taxon>
        <taxon>Micrococcales</taxon>
        <taxon>Microbacteriaceae</taxon>
        <taxon>Gulosibacter</taxon>
    </lineage>
</organism>
<evidence type="ECO:0000256" key="1">
    <source>
        <dbReference type="ARBA" id="ARBA00008954"/>
    </source>
</evidence>
<dbReference type="PROSITE" id="PS00600">
    <property type="entry name" value="AA_TRANSFER_CLASS_3"/>
    <property type="match status" value="1"/>
</dbReference>
<keyword evidence="5" id="KW-0808">Transferase</keyword>
<feature type="domain" description="MOSC" evidence="4">
    <location>
        <begin position="382"/>
        <end position="449"/>
    </location>
</feature>
<dbReference type="InterPro" id="IPR005814">
    <property type="entry name" value="Aminotrans_3"/>
</dbReference>
<reference evidence="5 6" key="1">
    <citation type="submission" date="2018-11" db="EMBL/GenBank/DDBJ databases">
        <title>YIM 102482-1 draft genome.</title>
        <authorList>
            <person name="Li G."/>
            <person name="Jiang Y."/>
        </authorList>
    </citation>
    <scope>NUCLEOTIDE SEQUENCE [LARGE SCALE GENOMIC DNA]</scope>
    <source>
        <strain evidence="5 6">YIM 102482-1</strain>
    </source>
</reference>
<dbReference type="Gene3D" id="3.90.1150.10">
    <property type="entry name" value="Aspartate Aminotransferase, domain 1"/>
    <property type="match status" value="1"/>
</dbReference>
<dbReference type="PIRSF" id="PIRSF000521">
    <property type="entry name" value="Transaminase_4ab_Lys_Orn"/>
    <property type="match status" value="1"/>
</dbReference>
<evidence type="ECO:0000313" key="6">
    <source>
        <dbReference type="Proteomes" id="UP000274391"/>
    </source>
</evidence>
<keyword evidence="2 3" id="KW-0663">Pyridoxal phosphate</keyword>
<dbReference type="Gene3D" id="3.40.640.10">
    <property type="entry name" value="Type I PLP-dependent aspartate aminotransferase-like (Major domain)"/>
    <property type="match status" value="1"/>
</dbReference>
<evidence type="ECO:0000313" key="5">
    <source>
        <dbReference type="EMBL" id="RRJ87156.1"/>
    </source>
</evidence>
<dbReference type="InterPro" id="IPR005302">
    <property type="entry name" value="MoCF_Sase_C"/>
</dbReference>
<sequence length="449" mass="47606">MQHLVTLHKNKNLGDYRDTWLTSAVTASLAQRRQQVLGGTYRLFYDEPVEVASASGVWVTDVAGTRLLDAYNNVPVIGHSDPEVAAAVQAELLRANSHTRYLDREVVDYAERLLARFPAHLDRVAFTCSGSEANDLALQLATHLTGRRGIIVTEHAYHGTTAAVRAVSPSLVTLAGVADYVVTVPIPRDGSDAERAQEFAAAVDRAVAELCRRGLEPAAILVDTALTSDGIFAPAAFVSEGIRRAQASGALFIADEVQAGFCRTGQWWGFEHLDVAPDLVTLGKPMGNGLPIAAVVGPAASFDSFGAEYRYFNTFAGTAAPIAAARVVLDRLGANDTPVRVNALGERLRSGFAQAATDAGVGALVRGAGLMVGVDFAVGGVSPSRAAEYVRELVNELRRREVLVSHTGAHGEALKIRPPLVIDEAEIDELIGRFAAALLALPRLAGDAA</sequence>
<dbReference type="GO" id="GO:0030170">
    <property type="term" value="F:pyridoxal phosphate binding"/>
    <property type="evidence" value="ECO:0007669"/>
    <property type="project" value="InterPro"/>
</dbReference>
<comment type="similarity">
    <text evidence="1 3">Belongs to the class-III pyridoxal-phosphate-dependent aminotransferase family.</text>
</comment>
<dbReference type="OrthoDB" id="9801834at2"/>
<name>A0A3P3VZV6_9MICO</name>
<dbReference type="PROSITE" id="PS51340">
    <property type="entry name" value="MOSC"/>
    <property type="match status" value="1"/>
</dbReference>
<dbReference type="PANTHER" id="PTHR45688:SF13">
    <property type="entry name" value="ALANINE--GLYOXYLATE AMINOTRANSFERASE 2-LIKE"/>
    <property type="match status" value="1"/>
</dbReference>
<dbReference type="EMBL" id="RQVS01000005">
    <property type="protein sequence ID" value="RRJ87156.1"/>
    <property type="molecule type" value="Genomic_DNA"/>
</dbReference>
<dbReference type="AlphaFoldDB" id="A0A3P3VZV6"/>
<accession>A0A3P3VZV6</accession>
<keyword evidence="6" id="KW-1185">Reference proteome</keyword>
<comment type="caution">
    <text evidence="5">The sequence shown here is derived from an EMBL/GenBank/DDBJ whole genome shotgun (WGS) entry which is preliminary data.</text>
</comment>
<dbReference type="InterPro" id="IPR049704">
    <property type="entry name" value="Aminotrans_3_PPA_site"/>
</dbReference>
<dbReference type="Pfam" id="PF00202">
    <property type="entry name" value="Aminotran_3"/>
    <property type="match status" value="1"/>
</dbReference>
<dbReference type="GO" id="GO:0030151">
    <property type="term" value="F:molybdenum ion binding"/>
    <property type="evidence" value="ECO:0007669"/>
    <property type="project" value="InterPro"/>
</dbReference>
<dbReference type="PANTHER" id="PTHR45688">
    <property type="match status" value="1"/>
</dbReference>
<dbReference type="GO" id="GO:0008483">
    <property type="term" value="F:transaminase activity"/>
    <property type="evidence" value="ECO:0007669"/>
    <property type="project" value="UniProtKB-KW"/>
</dbReference>
<protein>
    <submittedName>
        <fullName evidence="5">Aminotransferase class III-fold pyridoxal phosphate-dependent enzyme</fullName>
    </submittedName>
</protein>
<evidence type="ECO:0000256" key="3">
    <source>
        <dbReference type="RuleBase" id="RU003560"/>
    </source>
</evidence>
<evidence type="ECO:0000259" key="4">
    <source>
        <dbReference type="PROSITE" id="PS51340"/>
    </source>
</evidence>
<dbReference type="SUPFAM" id="SSF53383">
    <property type="entry name" value="PLP-dependent transferases"/>
    <property type="match status" value="1"/>
</dbReference>
<keyword evidence="5" id="KW-0032">Aminotransferase</keyword>
<dbReference type="CDD" id="cd00610">
    <property type="entry name" value="OAT_like"/>
    <property type="match status" value="1"/>
</dbReference>